<sequence>MDLILYRYDIVKIEPEVAGQKRARVIHLLETHEGCQYRKDMVTYFKATLITSRKLGKDSDQIRVVYSGEGEDVTGPSSRDKRSERPLG</sequence>
<evidence type="ECO:0000256" key="1">
    <source>
        <dbReference type="SAM" id="MobiDB-lite"/>
    </source>
</evidence>
<evidence type="ECO:0000313" key="3">
    <source>
        <dbReference type="Proteomes" id="UP000193689"/>
    </source>
</evidence>
<dbReference type="GeneID" id="63779756"/>
<gene>
    <name evidence="2" type="ORF">BCR38DRAFT_482790</name>
</gene>
<feature type="region of interest" description="Disordered" evidence="1">
    <location>
        <begin position="66"/>
        <end position="88"/>
    </location>
</feature>
<dbReference type="AlphaFoldDB" id="A0A1Y2E748"/>
<dbReference type="Proteomes" id="UP000193689">
    <property type="component" value="Unassembled WGS sequence"/>
</dbReference>
<name>A0A1Y2E748_9PEZI</name>
<dbReference type="RefSeq" id="XP_040717778.1">
    <property type="nucleotide sequence ID" value="XM_040863544.1"/>
</dbReference>
<evidence type="ECO:0000313" key="2">
    <source>
        <dbReference type="EMBL" id="ORY67154.1"/>
    </source>
</evidence>
<dbReference type="EMBL" id="MCFJ01000004">
    <property type="protein sequence ID" value="ORY67154.1"/>
    <property type="molecule type" value="Genomic_DNA"/>
</dbReference>
<dbReference type="OrthoDB" id="10252740at2759"/>
<keyword evidence="3" id="KW-1185">Reference proteome</keyword>
<comment type="caution">
    <text evidence="2">The sequence shown here is derived from an EMBL/GenBank/DDBJ whole genome shotgun (WGS) entry which is preliminary data.</text>
</comment>
<dbReference type="STRING" id="1141098.A0A1Y2E748"/>
<organism evidence="2 3">
    <name type="scientific">Pseudomassariella vexata</name>
    <dbReference type="NCBI Taxonomy" id="1141098"/>
    <lineage>
        <taxon>Eukaryota</taxon>
        <taxon>Fungi</taxon>
        <taxon>Dikarya</taxon>
        <taxon>Ascomycota</taxon>
        <taxon>Pezizomycotina</taxon>
        <taxon>Sordariomycetes</taxon>
        <taxon>Xylariomycetidae</taxon>
        <taxon>Amphisphaeriales</taxon>
        <taxon>Pseudomassariaceae</taxon>
        <taxon>Pseudomassariella</taxon>
    </lineage>
</organism>
<proteinExistence type="predicted"/>
<protein>
    <submittedName>
        <fullName evidence="2">Uncharacterized protein</fullName>
    </submittedName>
</protein>
<dbReference type="InParanoid" id="A0A1Y2E748"/>
<reference evidence="2 3" key="1">
    <citation type="submission" date="2016-07" db="EMBL/GenBank/DDBJ databases">
        <title>Pervasive Adenine N6-methylation of Active Genes in Fungi.</title>
        <authorList>
            <consortium name="DOE Joint Genome Institute"/>
            <person name="Mondo S.J."/>
            <person name="Dannebaum R.O."/>
            <person name="Kuo R.C."/>
            <person name="Labutti K."/>
            <person name="Haridas S."/>
            <person name="Kuo A."/>
            <person name="Salamov A."/>
            <person name="Ahrendt S.R."/>
            <person name="Lipzen A."/>
            <person name="Sullivan W."/>
            <person name="Andreopoulos W.B."/>
            <person name="Clum A."/>
            <person name="Lindquist E."/>
            <person name="Daum C."/>
            <person name="Ramamoorthy G.K."/>
            <person name="Gryganskyi A."/>
            <person name="Culley D."/>
            <person name="Magnuson J.K."/>
            <person name="James T.Y."/>
            <person name="O'Malley M.A."/>
            <person name="Stajich J.E."/>
            <person name="Spatafora J.W."/>
            <person name="Visel A."/>
            <person name="Grigoriev I.V."/>
        </authorList>
    </citation>
    <scope>NUCLEOTIDE SEQUENCE [LARGE SCALE GENOMIC DNA]</scope>
    <source>
        <strain evidence="2 3">CBS 129021</strain>
    </source>
</reference>
<feature type="compositionally biased region" description="Basic and acidic residues" evidence="1">
    <location>
        <begin position="78"/>
        <end position="88"/>
    </location>
</feature>
<accession>A0A1Y2E748</accession>